<keyword evidence="1" id="KW-0812">Transmembrane</keyword>
<keyword evidence="1" id="KW-1133">Transmembrane helix</keyword>
<comment type="caution">
    <text evidence="2">The sequence shown here is derived from an EMBL/GenBank/DDBJ whole genome shotgun (WGS) entry which is preliminary data.</text>
</comment>
<feature type="transmembrane region" description="Helical" evidence="1">
    <location>
        <begin position="27"/>
        <end position="44"/>
    </location>
</feature>
<sequence length="85" mass="9284">MVSFTKFSPTDLFCSFRLRGFLSLEPIGLPLFLCMVIASGITSIRAGAFDAGICDFVTLFVSVNASGNSFAILCKYIIFWTSDSH</sequence>
<accession>A0A9K3I4H2</accession>
<keyword evidence="3" id="KW-1185">Reference proteome</keyword>
<protein>
    <submittedName>
        <fullName evidence="2">Uncharacterized protein</fullName>
    </submittedName>
</protein>
<dbReference type="EMBL" id="MNCJ02000324">
    <property type="protein sequence ID" value="KAF5789855.1"/>
    <property type="molecule type" value="Genomic_DNA"/>
</dbReference>
<dbReference type="Proteomes" id="UP000215914">
    <property type="component" value="Unassembled WGS sequence"/>
</dbReference>
<reference evidence="2" key="1">
    <citation type="journal article" date="2017" name="Nature">
        <title>The sunflower genome provides insights into oil metabolism, flowering and Asterid evolution.</title>
        <authorList>
            <person name="Badouin H."/>
            <person name="Gouzy J."/>
            <person name="Grassa C.J."/>
            <person name="Murat F."/>
            <person name="Staton S.E."/>
            <person name="Cottret L."/>
            <person name="Lelandais-Briere C."/>
            <person name="Owens G.L."/>
            <person name="Carrere S."/>
            <person name="Mayjonade B."/>
            <person name="Legrand L."/>
            <person name="Gill N."/>
            <person name="Kane N.C."/>
            <person name="Bowers J.E."/>
            <person name="Hubner S."/>
            <person name="Bellec A."/>
            <person name="Berard A."/>
            <person name="Berges H."/>
            <person name="Blanchet N."/>
            <person name="Boniface M.C."/>
            <person name="Brunel D."/>
            <person name="Catrice O."/>
            <person name="Chaidir N."/>
            <person name="Claudel C."/>
            <person name="Donnadieu C."/>
            <person name="Faraut T."/>
            <person name="Fievet G."/>
            <person name="Helmstetter N."/>
            <person name="King M."/>
            <person name="Knapp S.J."/>
            <person name="Lai Z."/>
            <person name="Le Paslier M.C."/>
            <person name="Lippi Y."/>
            <person name="Lorenzon L."/>
            <person name="Mandel J.R."/>
            <person name="Marage G."/>
            <person name="Marchand G."/>
            <person name="Marquand E."/>
            <person name="Bret-Mestries E."/>
            <person name="Morien E."/>
            <person name="Nambeesan S."/>
            <person name="Nguyen T."/>
            <person name="Pegot-Espagnet P."/>
            <person name="Pouilly N."/>
            <person name="Raftis F."/>
            <person name="Sallet E."/>
            <person name="Schiex T."/>
            <person name="Thomas J."/>
            <person name="Vandecasteele C."/>
            <person name="Vares D."/>
            <person name="Vear F."/>
            <person name="Vautrin S."/>
            <person name="Crespi M."/>
            <person name="Mangin B."/>
            <person name="Burke J.M."/>
            <person name="Salse J."/>
            <person name="Munos S."/>
            <person name="Vincourt P."/>
            <person name="Rieseberg L.H."/>
            <person name="Langlade N.B."/>
        </authorList>
    </citation>
    <scope>NUCLEOTIDE SEQUENCE</scope>
    <source>
        <tissue evidence="2">Leaves</tissue>
    </source>
</reference>
<organism evidence="2 3">
    <name type="scientific">Helianthus annuus</name>
    <name type="common">Common sunflower</name>
    <dbReference type="NCBI Taxonomy" id="4232"/>
    <lineage>
        <taxon>Eukaryota</taxon>
        <taxon>Viridiplantae</taxon>
        <taxon>Streptophyta</taxon>
        <taxon>Embryophyta</taxon>
        <taxon>Tracheophyta</taxon>
        <taxon>Spermatophyta</taxon>
        <taxon>Magnoliopsida</taxon>
        <taxon>eudicotyledons</taxon>
        <taxon>Gunneridae</taxon>
        <taxon>Pentapetalae</taxon>
        <taxon>asterids</taxon>
        <taxon>campanulids</taxon>
        <taxon>Asterales</taxon>
        <taxon>Asteraceae</taxon>
        <taxon>Asteroideae</taxon>
        <taxon>Heliantheae alliance</taxon>
        <taxon>Heliantheae</taxon>
        <taxon>Helianthus</taxon>
    </lineage>
</organism>
<feature type="transmembrane region" description="Helical" evidence="1">
    <location>
        <begin position="56"/>
        <end position="79"/>
    </location>
</feature>
<reference evidence="2" key="2">
    <citation type="submission" date="2020-06" db="EMBL/GenBank/DDBJ databases">
        <title>Helianthus annuus Genome sequencing and assembly Release 2.</title>
        <authorList>
            <person name="Gouzy J."/>
            <person name="Langlade N."/>
            <person name="Munos S."/>
        </authorList>
    </citation>
    <scope>NUCLEOTIDE SEQUENCE</scope>
    <source>
        <tissue evidence="2">Leaves</tissue>
    </source>
</reference>
<gene>
    <name evidence="2" type="ORF">HanXRQr2_Chr09g0376161</name>
</gene>
<dbReference type="AlphaFoldDB" id="A0A9K3I4H2"/>
<keyword evidence="1" id="KW-0472">Membrane</keyword>
<evidence type="ECO:0000313" key="3">
    <source>
        <dbReference type="Proteomes" id="UP000215914"/>
    </source>
</evidence>
<evidence type="ECO:0000313" key="2">
    <source>
        <dbReference type="EMBL" id="KAF5789855.1"/>
    </source>
</evidence>
<dbReference type="Gramene" id="mRNA:HanXRQr2_Chr09g0376161">
    <property type="protein sequence ID" value="CDS:HanXRQr2_Chr09g0376161.1"/>
    <property type="gene ID" value="HanXRQr2_Chr09g0376161"/>
</dbReference>
<evidence type="ECO:0000256" key="1">
    <source>
        <dbReference type="SAM" id="Phobius"/>
    </source>
</evidence>
<name>A0A9K3I4H2_HELAN</name>
<proteinExistence type="predicted"/>